<dbReference type="Proteomes" id="UP001367508">
    <property type="component" value="Unassembled WGS sequence"/>
</dbReference>
<name>A0AAN9Q663_CANGL</name>
<gene>
    <name evidence="1" type="ORF">VNO77_27092</name>
</gene>
<comment type="caution">
    <text evidence="1">The sequence shown here is derived from an EMBL/GenBank/DDBJ whole genome shotgun (WGS) entry which is preliminary data.</text>
</comment>
<proteinExistence type="predicted"/>
<sequence>MAIPLQSHKIKISHATQIVPSTKDLLTLELLSSSSHDGGRGQTWIQIPSTHTWVNQCSVELHSLIPDLIPCRPWPIEEPLERSQDGFPEFQFEEVHVEVDLASQHPADILLPYVSTSSVWDLVKILSTPPVL</sequence>
<keyword evidence="2" id="KW-1185">Reference proteome</keyword>
<protein>
    <submittedName>
        <fullName evidence="1">Uncharacterized protein</fullName>
    </submittedName>
</protein>
<organism evidence="1 2">
    <name type="scientific">Canavalia gladiata</name>
    <name type="common">Sword bean</name>
    <name type="synonym">Dolichos gladiatus</name>
    <dbReference type="NCBI Taxonomy" id="3824"/>
    <lineage>
        <taxon>Eukaryota</taxon>
        <taxon>Viridiplantae</taxon>
        <taxon>Streptophyta</taxon>
        <taxon>Embryophyta</taxon>
        <taxon>Tracheophyta</taxon>
        <taxon>Spermatophyta</taxon>
        <taxon>Magnoliopsida</taxon>
        <taxon>eudicotyledons</taxon>
        <taxon>Gunneridae</taxon>
        <taxon>Pentapetalae</taxon>
        <taxon>rosids</taxon>
        <taxon>fabids</taxon>
        <taxon>Fabales</taxon>
        <taxon>Fabaceae</taxon>
        <taxon>Papilionoideae</taxon>
        <taxon>50 kb inversion clade</taxon>
        <taxon>NPAAA clade</taxon>
        <taxon>indigoferoid/millettioid clade</taxon>
        <taxon>Phaseoleae</taxon>
        <taxon>Canavalia</taxon>
    </lineage>
</organism>
<evidence type="ECO:0000313" key="1">
    <source>
        <dbReference type="EMBL" id="KAK7323612.1"/>
    </source>
</evidence>
<dbReference type="EMBL" id="JAYMYQ010000006">
    <property type="protein sequence ID" value="KAK7323612.1"/>
    <property type="molecule type" value="Genomic_DNA"/>
</dbReference>
<accession>A0AAN9Q663</accession>
<dbReference type="AlphaFoldDB" id="A0AAN9Q663"/>
<reference evidence="1 2" key="1">
    <citation type="submission" date="2024-01" db="EMBL/GenBank/DDBJ databases">
        <title>The genomes of 5 underutilized Papilionoideae crops provide insights into root nodulation and disease resistanc.</title>
        <authorList>
            <person name="Jiang F."/>
        </authorList>
    </citation>
    <scope>NUCLEOTIDE SEQUENCE [LARGE SCALE GENOMIC DNA]</scope>
    <source>
        <strain evidence="1">LVBAO_FW01</strain>
        <tissue evidence="1">Leaves</tissue>
    </source>
</reference>
<evidence type="ECO:0000313" key="2">
    <source>
        <dbReference type="Proteomes" id="UP001367508"/>
    </source>
</evidence>